<evidence type="ECO:0000313" key="1">
    <source>
        <dbReference type="EMBL" id="SMC13232.1"/>
    </source>
</evidence>
<reference evidence="1 2" key="1">
    <citation type="submission" date="2017-03" db="EMBL/GenBank/DDBJ databases">
        <authorList>
            <person name="Afonso C.L."/>
            <person name="Miller P.J."/>
            <person name="Scott M.A."/>
            <person name="Spackman E."/>
            <person name="Goraichik I."/>
            <person name="Dimitrov K.M."/>
            <person name="Suarez D.L."/>
            <person name="Swayne D.E."/>
        </authorList>
    </citation>
    <scope>NUCLEOTIDE SEQUENCE [LARGE SCALE GENOMIC DNA]</scope>
    <source>
        <strain evidence="1 2">CECT 7745</strain>
    </source>
</reference>
<name>A0A1X7BUC7_9RHOB</name>
<proteinExistence type="predicted"/>
<dbReference type="EMBL" id="FWXB01000012">
    <property type="protein sequence ID" value="SMC13232.1"/>
    <property type="molecule type" value="Genomic_DNA"/>
</dbReference>
<sequence length="42" mass="4791">MISSTTADGTDRLASLQLKVLPDPRNRTSVYLMKFQFILNFT</sequence>
<accession>A0A1X7BUC7</accession>
<dbReference type="Proteomes" id="UP000193224">
    <property type="component" value="Unassembled WGS sequence"/>
</dbReference>
<protein>
    <submittedName>
        <fullName evidence="1">Uncharacterized protein</fullName>
    </submittedName>
</protein>
<organism evidence="1 2">
    <name type="scientific">Roseovarius aestuarii</name>
    <dbReference type="NCBI Taxonomy" id="475083"/>
    <lineage>
        <taxon>Bacteria</taxon>
        <taxon>Pseudomonadati</taxon>
        <taxon>Pseudomonadota</taxon>
        <taxon>Alphaproteobacteria</taxon>
        <taxon>Rhodobacterales</taxon>
        <taxon>Roseobacteraceae</taxon>
        <taxon>Roseovarius</taxon>
    </lineage>
</organism>
<dbReference type="AlphaFoldDB" id="A0A1X7BUC7"/>
<evidence type="ECO:0000313" key="2">
    <source>
        <dbReference type="Proteomes" id="UP000193224"/>
    </source>
</evidence>
<keyword evidence="2" id="KW-1185">Reference proteome</keyword>
<gene>
    <name evidence="1" type="ORF">ROA7745_03075</name>
</gene>